<dbReference type="PANTHER" id="PTHR23050">
    <property type="entry name" value="CALCIUM BINDING PROTEIN"/>
    <property type="match status" value="1"/>
</dbReference>
<sequence>MIAINSIFFLLIILAWIPNFGSSQDNEALGELTGAMLSLRGLAQSEENFKKVFQEFDEDGNGFISVAELEPLFSNFQARLSAEGIRKTFRYTDIDRNGQVDLDELIDVTRAVNPSL</sequence>
<evidence type="ECO:0000256" key="2">
    <source>
        <dbReference type="ARBA" id="ARBA00022837"/>
    </source>
</evidence>
<dbReference type="RefSeq" id="NP_001256021.2">
    <property type="nucleotide sequence ID" value="NM_001269092.2"/>
</dbReference>
<dbReference type="PROSITE" id="PS00018">
    <property type="entry name" value="EF_HAND_1"/>
    <property type="match status" value="2"/>
</dbReference>
<dbReference type="Proteomes" id="UP000001940">
    <property type="component" value="Chromosome V"/>
</dbReference>
<dbReference type="Gene3D" id="1.10.238.10">
    <property type="entry name" value="EF-hand"/>
    <property type="match status" value="1"/>
</dbReference>
<dbReference type="CTD" id="3896865"/>
<dbReference type="GO" id="GO:0030234">
    <property type="term" value="F:enzyme regulator activity"/>
    <property type="evidence" value="ECO:0000318"/>
    <property type="project" value="GO_Central"/>
</dbReference>
<dbReference type="KEGG" id="cel:CELE_Y73C8B.5"/>
<dbReference type="WormBase" id="Y73C8B.5a">
    <property type="protein sequence ID" value="CE51231"/>
    <property type="gene ID" value="WBGene00044525"/>
</dbReference>
<dbReference type="SUPFAM" id="SSF47473">
    <property type="entry name" value="EF-hand"/>
    <property type="match status" value="1"/>
</dbReference>
<name>Q3V5K4_CAEEL</name>
<dbReference type="UCSC" id="Y73C8B.5">
    <property type="organism name" value="c. elegans"/>
</dbReference>
<feature type="signal peptide" evidence="3">
    <location>
        <begin position="1"/>
        <end position="23"/>
    </location>
</feature>
<protein>
    <submittedName>
        <fullName evidence="5">EF-hand domain-containing protein</fullName>
    </submittedName>
</protein>
<evidence type="ECO:0000313" key="6">
    <source>
        <dbReference type="Proteomes" id="UP000001940"/>
    </source>
</evidence>
<keyword evidence="3" id="KW-0732">Signal</keyword>
<keyword evidence="1" id="KW-0677">Repeat</keyword>
<dbReference type="GeneID" id="3896865"/>
<dbReference type="PROSITE" id="PS50222">
    <property type="entry name" value="EF_HAND_2"/>
    <property type="match status" value="2"/>
</dbReference>
<dbReference type="GO" id="GO:0000226">
    <property type="term" value="P:microtubule cytoskeleton organization"/>
    <property type="evidence" value="ECO:0000318"/>
    <property type="project" value="GO_Central"/>
</dbReference>
<dbReference type="AGR" id="WB:WBGene00044525"/>
<evidence type="ECO:0000256" key="3">
    <source>
        <dbReference type="SAM" id="SignalP"/>
    </source>
</evidence>
<dbReference type="InParanoid" id="Q3V5K4"/>
<feature type="chain" id="PRO_5006742482" evidence="3">
    <location>
        <begin position="24"/>
        <end position="116"/>
    </location>
</feature>
<dbReference type="Bgee" id="WBGene00044525">
    <property type="expression patterns" value="Expressed in pharyngeal muscle cell (C elegans) and 1 other cell type or tissue"/>
</dbReference>
<dbReference type="FunCoup" id="Q3V5K4">
    <property type="interactions" value="9"/>
</dbReference>
<dbReference type="GO" id="GO:0005509">
    <property type="term" value="F:calcium ion binding"/>
    <property type="evidence" value="ECO:0000318"/>
    <property type="project" value="GO_Central"/>
</dbReference>
<reference evidence="5 6" key="1">
    <citation type="journal article" date="1998" name="Science">
        <title>Genome sequence of the nematode C. elegans: a platform for investigating biology.</title>
        <authorList>
            <consortium name="The C. elegans sequencing consortium"/>
            <person name="Sulson J.E."/>
            <person name="Waterston R."/>
        </authorList>
    </citation>
    <scope>NUCLEOTIDE SEQUENCE [LARGE SCALE GENOMIC DNA]</scope>
    <source>
        <strain evidence="5 6">Bristol N2</strain>
    </source>
</reference>
<dbReference type="HOGENOM" id="CLU_2348575_0_0_1"/>
<accession>Q3V5K4</accession>
<dbReference type="Pfam" id="PF13499">
    <property type="entry name" value="EF-hand_7"/>
    <property type="match status" value="1"/>
</dbReference>
<dbReference type="InterPro" id="IPR018247">
    <property type="entry name" value="EF_Hand_1_Ca_BS"/>
</dbReference>
<keyword evidence="6" id="KW-1185">Reference proteome</keyword>
<dbReference type="AlphaFoldDB" id="Q3V5K4"/>
<evidence type="ECO:0000313" key="5">
    <source>
        <dbReference type="EMBL" id="CCD66874.2"/>
    </source>
</evidence>
<dbReference type="EMBL" id="BX284605">
    <property type="protein sequence ID" value="CCD66874.2"/>
    <property type="molecule type" value="Genomic_DNA"/>
</dbReference>
<evidence type="ECO:0000259" key="4">
    <source>
        <dbReference type="PROSITE" id="PS50222"/>
    </source>
</evidence>
<dbReference type="FunFam" id="1.10.238.10:FF:000003">
    <property type="entry name" value="Calmodulin A"/>
    <property type="match status" value="1"/>
</dbReference>
<feature type="domain" description="EF-hand" evidence="4">
    <location>
        <begin position="80"/>
        <end position="115"/>
    </location>
</feature>
<dbReference type="SMART" id="SM00054">
    <property type="entry name" value="EFh"/>
    <property type="match status" value="2"/>
</dbReference>
<gene>
    <name evidence="5" type="ORF">CELE_Y73C8B.5</name>
    <name evidence="5 7" type="ORF">Y73C8B.5</name>
</gene>
<keyword evidence="2" id="KW-0106">Calcium</keyword>
<evidence type="ECO:0000256" key="1">
    <source>
        <dbReference type="ARBA" id="ARBA00022737"/>
    </source>
</evidence>
<dbReference type="InterPro" id="IPR011992">
    <property type="entry name" value="EF-hand-dom_pair"/>
</dbReference>
<organism evidence="5 6">
    <name type="scientific">Caenorhabditis elegans</name>
    <dbReference type="NCBI Taxonomy" id="6239"/>
    <lineage>
        <taxon>Eukaryota</taxon>
        <taxon>Metazoa</taxon>
        <taxon>Ecdysozoa</taxon>
        <taxon>Nematoda</taxon>
        <taxon>Chromadorea</taxon>
        <taxon>Rhabditida</taxon>
        <taxon>Rhabditina</taxon>
        <taxon>Rhabditomorpha</taxon>
        <taxon>Rhabditoidea</taxon>
        <taxon>Rhabditidae</taxon>
        <taxon>Peloderinae</taxon>
        <taxon>Caenorhabditis</taxon>
    </lineage>
</organism>
<dbReference type="SMR" id="Q3V5K4"/>
<dbReference type="eggNOG" id="KOG0027">
    <property type="taxonomic scope" value="Eukaryota"/>
</dbReference>
<evidence type="ECO:0000313" key="7">
    <source>
        <dbReference type="WormBase" id="Y73C8B.5a"/>
    </source>
</evidence>
<dbReference type="CDD" id="cd00051">
    <property type="entry name" value="EFh"/>
    <property type="match status" value="1"/>
</dbReference>
<dbReference type="InterPro" id="IPR002048">
    <property type="entry name" value="EF_hand_dom"/>
</dbReference>
<dbReference type="InterPro" id="IPR050145">
    <property type="entry name" value="Centrin_CML-like"/>
</dbReference>
<dbReference type="GO" id="GO:0005737">
    <property type="term" value="C:cytoplasm"/>
    <property type="evidence" value="ECO:0000318"/>
    <property type="project" value="GO_Central"/>
</dbReference>
<dbReference type="PaxDb" id="6239-Y73C8B.5b"/>
<proteinExistence type="predicted"/>
<feature type="domain" description="EF-hand" evidence="4">
    <location>
        <begin position="44"/>
        <end position="79"/>
    </location>
</feature>
<dbReference type="OrthoDB" id="427950at2759"/>